<accession>A0A7M1KPN1</accession>
<evidence type="ECO:0000313" key="2">
    <source>
        <dbReference type="EMBL" id="QOQ78163.1"/>
    </source>
</evidence>
<gene>
    <name evidence="2" type="ORF">IMF22_04790</name>
</gene>
<feature type="region of interest" description="Disordered" evidence="1">
    <location>
        <begin position="1"/>
        <end position="26"/>
    </location>
</feature>
<evidence type="ECO:0000256" key="1">
    <source>
        <dbReference type="SAM" id="MobiDB-lite"/>
    </source>
</evidence>
<sequence>MHQARVPRPNPAAFIPGLSSKRGGAKPDNIWSGFRQGPDGNCVTVSAIKVAMQRCGQSPTDIYQQVTRFYDGYRVVMRDGFALSLTDRELAQGAQGAQFKGWDAGMLKDAQFLFAVSAKRAQMEDNDDAAGCCYQAAILSLNDGEDEHGPGEALLRLGLRQYMRTVSPRDLARGQVGICNRGGHSVAVIHGREEKWGRPGAAPTWGDAIALV</sequence>
<dbReference type="EMBL" id="CP063073">
    <property type="protein sequence ID" value="QOQ78163.1"/>
    <property type="molecule type" value="Genomic_DNA"/>
</dbReference>
<dbReference type="AlphaFoldDB" id="A0A7M1KPN1"/>
<organism evidence="2 3">
    <name type="scientific">Pseudomonas poae</name>
    <dbReference type="NCBI Taxonomy" id="200451"/>
    <lineage>
        <taxon>Bacteria</taxon>
        <taxon>Pseudomonadati</taxon>
        <taxon>Pseudomonadota</taxon>
        <taxon>Gammaproteobacteria</taxon>
        <taxon>Pseudomonadales</taxon>
        <taxon>Pseudomonadaceae</taxon>
        <taxon>Pseudomonas</taxon>
    </lineage>
</organism>
<proteinExistence type="predicted"/>
<evidence type="ECO:0000313" key="3">
    <source>
        <dbReference type="Proteomes" id="UP000594923"/>
    </source>
</evidence>
<dbReference type="Proteomes" id="UP000594923">
    <property type="component" value="Chromosome"/>
</dbReference>
<protein>
    <submittedName>
        <fullName evidence="2">Uncharacterized protein</fullName>
    </submittedName>
</protein>
<name>A0A7M1KPN1_9PSED</name>
<reference evidence="2 3" key="1">
    <citation type="submission" date="2020-10" db="EMBL/GenBank/DDBJ databases">
        <title>High quality whole genome sequence of Pseudomonas poae PMA22.</title>
        <authorList>
            <person name="Hernandez J.G."/>
            <person name="Rodriguez P."/>
            <person name="Cuevas C."/>
            <person name="de la Calle F."/>
            <person name="Galan B."/>
            <person name="Garcia J.L."/>
        </authorList>
    </citation>
    <scope>NUCLEOTIDE SEQUENCE [LARGE SCALE GENOMIC DNA]</scope>
    <source>
        <strain evidence="2 3">PMA22</strain>
    </source>
</reference>